<dbReference type="InterPro" id="IPR005311">
    <property type="entry name" value="PBP_dimer"/>
</dbReference>
<keyword evidence="6" id="KW-0645">Protease</keyword>
<comment type="caution">
    <text evidence="17">The sequence shown here is derived from an EMBL/GenBank/DDBJ whole genome shotgun (WGS) entry which is preliminary data.</text>
</comment>
<keyword evidence="7 14" id="KW-0812">Transmembrane</keyword>
<evidence type="ECO:0000313" key="17">
    <source>
        <dbReference type="EMBL" id="HGU32720.1"/>
    </source>
</evidence>
<keyword evidence="13" id="KW-0961">Cell wall biogenesis/degradation</keyword>
<dbReference type="GO" id="GO:0071972">
    <property type="term" value="F:peptidoglycan L,D-transpeptidase activity"/>
    <property type="evidence" value="ECO:0007669"/>
    <property type="project" value="TreeGrafter"/>
</dbReference>
<dbReference type="Pfam" id="PF03717">
    <property type="entry name" value="PBP_dimer"/>
    <property type="match status" value="1"/>
</dbReference>
<feature type="transmembrane region" description="Helical" evidence="14">
    <location>
        <begin position="21"/>
        <end position="42"/>
    </location>
</feature>
<dbReference type="SUPFAM" id="SSF56601">
    <property type="entry name" value="beta-lactamase/transpeptidase-like"/>
    <property type="match status" value="1"/>
</dbReference>
<feature type="domain" description="Penicillin-binding protein dimerisation" evidence="16">
    <location>
        <begin position="65"/>
        <end position="232"/>
    </location>
</feature>
<dbReference type="NCBIfam" id="TIGR03423">
    <property type="entry name" value="pbp2_mrdA"/>
    <property type="match status" value="1"/>
</dbReference>
<evidence type="ECO:0000256" key="7">
    <source>
        <dbReference type="ARBA" id="ARBA00022692"/>
    </source>
</evidence>
<proteinExistence type="predicted"/>
<evidence type="ECO:0000256" key="1">
    <source>
        <dbReference type="ARBA" id="ARBA00004167"/>
    </source>
</evidence>
<keyword evidence="11 14" id="KW-1133">Transmembrane helix</keyword>
<keyword evidence="3" id="KW-1003">Cell membrane</keyword>
<dbReference type="Gene3D" id="3.90.1310.10">
    <property type="entry name" value="Penicillin-binding protein 2a (Domain 2)"/>
    <property type="match status" value="1"/>
</dbReference>
<dbReference type="EMBL" id="DSUH01000183">
    <property type="protein sequence ID" value="HGU32720.1"/>
    <property type="molecule type" value="Genomic_DNA"/>
</dbReference>
<dbReference type="Pfam" id="PF00905">
    <property type="entry name" value="Transpeptidase"/>
    <property type="match status" value="1"/>
</dbReference>
<dbReference type="GO" id="GO:0008658">
    <property type="term" value="F:penicillin binding"/>
    <property type="evidence" value="ECO:0007669"/>
    <property type="project" value="InterPro"/>
</dbReference>
<feature type="domain" description="Penicillin-binding protein transpeptidase" evidence="15">
    <location>
        <begin position="268"/>
        <end position="603"/>
    </location>
</feature>
<dbReference type="PANTHER" id="PTHR30627:SF2">
    <property type="entry name" value="PEPTIDOGLYCAN D,D-TRANSPEPTIDASE MRDA"/>
    <property type="match status" value="1"/>
</dbReference>
<evidence type="ECO:0000256" key="9">
    <source>
        <dbReference type="ARBA" id="ARBA00022960"/>
    </source>
</evidence>
<dbReference type="GO" id="GO:0009002">
    <property type="term" value="F:serine-type D-Ala-D-Ala carboxypeptidase activity"/>
    <property type="evidence" value="ECO:0007669"/>
    <property type="project" value="InterPro"/>
</dbReference>
<dbReference type="PANTHER" id="PTHR30627">
    <property type="entry name" value="PEPTIDOGLYCAN D,D-TRANSPEPTIDASE"/>
    <property type="match status" value="1"/>
</dbReference>
<evidence type="ECO:0000256" key="13">
    <source>
        <dbReference type="ARBA" id="ARBA00023316"/>
    </source>
</evidence>
<keyword evidence="10" id="KW-0573">Peptidoglycan synthesis</keyword>
<dbReference type="GO" id="GO:0005886">
    <property type="term" value="C:plasma membrane"/>
    <property type="evidence" value="ECO:0007669"/>
    <property type="project" value="UniProtKB-SubCell"/>
</dbReference>
<dbReference type="GO" id="GO:0009252">
    <property type="term" value="P:peptidoglycan biosynthetic process"/>
    <property type="evidence" value="ECO:0007669"/>
    <property type="project" value="UniProtKB-KW"/>
</dbReference>
<dbReference type="Gene3D" id="3.40.710.10">
    <property type="entry name" value="DD-peptidase/beta-lactamase superfamily"/>
    <property type="match status" value="1"/>
</dbReference>
<dbReference type="InterPro" id="IPR050515">
    <property type="entry name" value="Beta-lactam/transpept"/>
</dbReference>
<evidence type="ECO:0000256" key="4">
    <source>
        <dbReference type="ARBA" id="ARBA00022519"/>
    </source>
</evidence>
<sequence>MNPVKPLLTSQVPESEWYRRRLIVSACIVLPVFAALFFRLFYLQIIEGENYRLLSENNCIRLQKIDSPRGLIYDRNGTLLVDNRPSYDVGLVLKDARPLEPALQNLSLYLGVSEADIDAVIERKKQYAALRPITVKENISRDVLAFLETNRYDIPGMVIDVRLKRHYVFPGTAAHVLGYLGEISSNEMAMERFMSYRRGDTIGKYGIERSYEDLLKGSRGGRQVVVDAKGRLSMVLDTIPSIPGANLFMTIDIALQRKAESLLKGWAGAACVVEAHTGKVLAMASSPGFNPNDFIDGMSRDQWEQLTKNTYRPLENKAIQAEYPPASTYKIITAIAGLEEGVIDERTVFQCPGYLKFGDREYRCWRKGGHGSVNVIRAIAESCDVFFYQTGLRLGVDRLAAYAKAFGFGSPTGIRLDGEASGLIPTAAWKKRKTGTSWQQGETLSVAIGQSYNLVTPLQNAVMMAAIANGGYLMTPLLVERVENPDGDVIEEGKPTIRGRLSVSAKTLSIVQKGLWEVVNGTSGTARNARIPDIPIAGKTGTAQVFSRKSSGPDEERRAMHLRSHAWFVAYAPYDSPKIAVSVIVEHGEHGSSAAAPIASELIRTYFKGGRMEMGSDE</sequence>
<dbReference type="SUPFAM" id="SSF56519">
    <property type="entry name" value="Penicillin binding protein dimerisation domain"/>
    <property type="match status" value="1"/>
</dbReference>
<organism evidence="17">
    <name type="scientific">Desulfatirhabdium butyrativorans</name>
    <dbReference type="NCBI Taxonomy" id="340467"/>
    <lineage>
        <taxon>Bacteria</taxon>
        <taxon>Pseudomonadati</taxon>
        <taxon>Thermodesulfobacteriota</taxon>
        <taxon>Desulfobacteria</taxon>
        <taxon>Desulfobacterales</taxon>
        <taxon>Desulfatirhabdiaceae</taxon>
        <taxon>Desulfatirhabdium</taxon>
    </lineage>
</organism>
<comment type="subcellular location">
    <subcellularLocation>
        <location evidence="2">Cell membrane</location>
    </subcellularLocation>
    <subcellularLocation>
        <location evidence="1">Membrane</location>
        <topology evidence="1">Single-pass membrane protein</topology>
    </subcellularLocation>
</comment>
<dbReference type="InterPro" id="IPR017790">
    <property type="entry name" value="Penicillin-binding_protein_2"/>
</dbReference>
<evidence type="ECO:0000256" key="2">
    <source>
        <dbReference type="ARBA" id="ARBA00004236"/>
    </source>
</evidence>
<evidence type="ECO:0000256" key="14">
    <source>
        <dbReference type="SAM" id="Phobius"/>
    </source>
</evidence>
<evidence type="ECO:0000256" key="11">
    <source>
        <dbReference type="ARBA" id="ARBA00022989"/>
    </source>
</evidence>
<keyword evidence="9" id="KW-0133">Cell shape</keyword>
<name>A0A7C4MMB3_9BACT</name>
<dbReference type="InterPro" id="IPR001460">
    <property type="entry name" value="PCN-bd_Tpept"/>
</dbReference>
<protein>
    <submittedName>
        <fullName evidence="17">Penicillin-binding protein 2</fullName>
    </submittedName>
</protein>
<evidence type="ECO:0000259" key="15">
    <source>
        <dbReference type="Pfam" id="PF00905"/>
    </source>
</evidence>
<keyword evidence="12 14" id="KW-0472">Membrane</keyword>
<gene>
    <name evidence="17" type="primary">mrdA</name>
    <name evidence="17" type="ORF">ENS29_07685</name>
</gene>
<evidence type="ECO:0000256" key="3">
    <source>
        <dbReference type="ARBA" id="ARBA00022475"/>
    </source>
</evidence>
<dbReference type="InterPro" id="IPR036138">
    <property type="entry name" value="PBP_dimer_sf"/>
</dbReference>
<evidence type="ECO:0000256" key="5">
    <source>
        <dbReference type="ARBA" id="ARBA00022645"/>
    </source>
</evidence>
<dbReference type="Gene3D" id="3.30.1390.30">
    <property type="entry name" value="Penicillin-binding protein 2a, domain 3"/>
    <property type="match status" value="1"/>
</dbReference>
<keyword evidence="8" id="KW-0378">Hydrolase</keyword>
<keyword evidence="5" id="KW-0121">Carboxypeptidase</keyword>
<accession>A0A7C4MMB3</accession>
<dbReference type="AlphaFoldDB" id="A0A7C4MMB3"/>
<evidence type="ECO:0000256" key="6">
    <source>
        <dbReference type="ARBA" id="ARBA00022670"/>
    </source>
</evidence>
<evidence type="ECO:0000256" key="12">
    <source>
        <dbReference type="ARBA" id="ARBA00023136"/>
    </source>
</evidence>
<evidence type="ECO:0000256" key="10">
    <source>
        <dbReference type="ARBA" id="ARBA00022984"/>
    </source>
</evidence>
<evidence type="ECO:0000259" key="16">
    <source>
        <dbReference type="Pfam" id="PF03717"/>
    </source>
</evidence>
<reference evidence="17" key="1">
    <citation type="journal article" date="2020" name="mSystems">
        <title>Genome- and Community-Level Interaction Insights into Carbon Utilization and Element Cycling Functions of Hydrothermarchaeota in Hydrothermal Sediment.</title>
        <authorList>
            <person name="Zhou Z."/>
            <person name="Liu Y."/>
            <person name="Xu W."/>
            <person name="Pan J."/>
            <person name="Luo Z.H."/>
            <person name="Li M."/>
        </authorList>
    </citation>
    <scope>NUCLEOTIDE SEQUENCE [LARGE SCALE GENOMIC DNA]</scope>
    <source>
        <strain evidence="17">SpSt-477</strain>
    </source>
</reference>
<dbReference type="GO" id="GO:0008360">
    <property type="term" value="P:regulation of cell shape"/>
    <property type="evidence" value="ECO:0007669"/>
    <property type="project" value="UniProtKB-KW"/>
</dbReference>
<dbReference type="InterPro" id="IPR012338">
    <property type="entry name" value="Beta-lactam/transpept-like"/>
</dbReference>
<dbReference type="GO" id="GO:0071555">
    <property type="term" value="P:cell wall organization"/>
    <property type="evidence" value="ECO:0007669"/>
    <property type="project" value="UniProtKB-KW"/>
</dbReference>
<dbReference type="GO" id="GO:0006508">
    <property type="term" value="P:proteolysis"/>
    <property type="evidence" value="ECO:0007669"/>
    <property type="project" value="UniProtKB-KW"/>
</dbReference>
<keyword evidence="4" id="KW-0997">Cell inner membrane</keyword>
<evidence type="ECO:0000256" key="8">
    <source>
        <dbReference type="ARBA" id="ARBA00022801"/>
    </source>
</evidence>
<dbReference type="FunFam" id="3.40.710.10:FF:000024">
    <property type="entry name" value="Penicillin-binding protein 2"/>
    <property type="match status" value="1"/>
</dbReference>